<dbReference type="RefSeq" id="WP_169013879.1">
    <property type="nucleotide sequence ID" value="NZ_JABBJH010000019.1"/>
</dbReference>
<organism evidence="1 2">
    <name type="scientific">Megasphaera elsdenii</name>
    <dbReference type="NCBI Taxonomy" id="907"/>
    <lineage>
        <taxon>Bacteria</taxon>
        <taxon>Bacillati</taxon>
        <taxon>Bacillota</taxon>
        <taxon>Negativicutes</taxon>
        <taxon>Veillonellales</taxon>
        <taxon>Veillonellaceae</taxon>
        <taxon>Megasphaera</taxon>
    </lineage>
</organism>
<dbReference type="AlphaFoldDB" id="A0A848EWH7"/>
<reference evidence="1 2" key="1">
    <citation type="submission" date="2020-04" db="EMBL/GenBank/DDBJ databases">
        <authorList>
            <person name="Hitch T.C.A."/>
            <person name="Wylensek D."/>
            <person name="Clavel T."/>
        </authorList>
    </citation>
    <scope>NUCLEOTIDE SEQUENCE [LARGE SCALE GENOMIC DNA]</scope>
    <source>
        <strain evidence="1 2">WCA-386-APC-2A</strain>
    </source>
</reference>
<accession>A0A848EWH7</accession>
<protein>
    <recommendedName>
        <fullName evidence="3">Replicative helicase inhibitor G39P N-terminal domain-containing protein</fullName>
    </recommendedName>
</protein>
<evidence type="ECO:0000313" key="1">
    <source>
        <dbReference type="EMBL" id="NMK39787.1"/>
    </source>
</evidence>
<proteinExistence type="predicted"/>
<sequence>MSWTEEDIAKALTPLLLAYGSGFNTERFMFYVKQLKNIPPYILKPTVQKLINKLTFVPSIAEIRREAKTYQNMADHSFSPDWSTALAEVVREVRHVGHSGHPQIKDKYAEETVRRIGWLNICSANKSDWLTLRAQFRETYNLIVSQYQDRQESIEALRQITQNEAHPALNEKMGLLLKRIDIK</sequence>
<dbReference type="EMBL" id="JABBJH010000019">
    <property type="protein sequence ID" value="NMK39787.1"/>
    <property type="molecule type" value="Genomic_DNA"/>
</dbReference>
<name>A0A848EWH7_MEGEL</name>
<dbReference type="Proteomes" id="UP000536773">
    <property type="component" value="Unassembled WGS sequence"/>
</dbReference>
<evidence type="ECO:0008006" key="3">
    <source>
        <dbReference type="Google" id="ProtNLM"/>
    </source>
</evidence>
<comment type="caution">
    <text evidence="1">The sequence shown here is derived from an EMBL/GenBank/DDBJ whole genome shotgun (WGS) entry which is preliminary data.</text>
</comment>
<gene>
    <name evidence="1" type="ORF">HG933_10485</name>
</gene>
<evidence type="ECO:0000313" key="2">
    <source>
        <dbReference type="Proteomes" id="UP000536773"/>
    </source>
</evidence>